<evidence type="ECO:0008006" key="5">
    <source>
        <dbReference type="Google" id="ProtNLM"/>
    </source>
</evidence>
<protein>
    <recommendedName>
        <fullName evidence="5">Transposase</fullName>
    </recommendedName>
</protein>
<accession>A0AAV0W3S4</accession>
<gene>
    <name evidence="3" type="ORF">MEUPH1_LOCUS6945</name>
</gene>
<dbReference type="Pfam" id="PF16087">
    <property type="entry name" value="DUF4817"/>
    <property type="match status" value="1"/>
</dbReference>
<sequence length="283" mass="33011">MLTIFYECCKSSLNTSRKYLEKFPERRQPSRATFINIEKTLRQTGSFPNGCRLKKHYTAADDSHNVDVLAAFCTTPHASIRSIARQTDISKSTVHRILKNNLYHPFKLHCVQGLKPSDPERRLQFISLIVSLYDQDKNILNKILWTDESCFNNNGMVNRHNAHYWNDSNPFWTRETKSQVRWSTNVWCGTLNNTLIGPYFYEGTLTGQRYLDFLENILPSLQENVPLYIRESMWLQQDGTPPHNANVVRNYLNHSFPLRWTGTNGPVKWPPRSPDLTPLDFFL</sequence>
<feature type="domain" description="DUF4817" evidence="2">
    <location>
        <begin position="1"/>
        <end position="46"/>
    </location>
</feature>
<evidence type="ECO:0000259" key="1">
    <source>
        <dbReference type="Pfam" id="PF09339"/>
    </source>
</evidence>
<dbReference type="InterPro" id="IPR036397">
    <property type="entry name" value="RNaseH_sf"/>
</dbReference>
<dbReference type="PANTHER" id="PTHR47326:SF1">
    <property type="entry name" value="HTH PSQ-TYPE DOMAIN-CONTAINING PROTEIN"/>
    <property type="match status" value="1"/>
</dbReference>
<dbReference type="AlphaFoldDB" id="A0AAV0W3S4"/>
<evidence type="ECO:0000313" key="3">
    <source>
        <dbReference type="EMBL" id="CAI6350495.1"/>
    </source>
</evidence>
<proteinExistence type="predicted"/>
<evidence type="ECO:0000259" key="2">
    <source>
        <dbReference type="Pfam" id="PF16087"/>
    </source>
</evidence>
<dbReference type="InterPro" id="IPR005471">
    <property type="entry name" value="Tscrpt_reg_IclR_N"/>
</dbReference>
<feature type="domain" description="HTH iclR-type" evidence="1">
    <location>
        <begin position="66"/>
        <end position="99"/>
    </location>
</feature>
<evidence type="ECO:0000313" key="4">
    <source>
        <dbReference type="Proteomes" id="UP001160148"/>
    </source>
</evidence>
<dbReference type="GO" id="GO:0003677">
    <property type="term" value="F:DNA binding"/>
    <property type="evidence" value="ECO:0007669"/>
    <property type="project" value="InterPro"/>
</dbReference>
<keyword evidence="4" id="KW-1185">Reference proteome</keyword>
<dbReference type="InterPro" id="IPR036388">
    <property type="entry name" value="WH-like_DNA-bd_sf"/>
</dbReference>
<dbReference type="PANTHER" id="PTHR47326">
    <property type="entry name" value="TRANSPOSABLE ELEMENT TC3 TRANSPOSASE-LIKE PROTEIN"/>
    <property type="match status" value="1"/>
</dbReference>
<dbReference type="Gene3D" id="1.10.10.10">
    <property type="entry name" value="Winged helix-like DNA-binding domain superfamily/Winged helix DNA-binding domain"/>
    <property type="match status" value="1"/>
</dbReference>
<organism evidence="3 4">
    <name type="scientific">Macrosiphum euphorbiae</name>
    <name type="common">potato aphid</name>
    <dbReference type="NCBI Taxonomy" id="13131"/>
    <lineage>
        <taxon>Eukaryota</taxon>
        <taxon>Metazoa</taxon>
        <taxon>Ecdysozoa</taxon>
        <taxon>Arthropoda</taxon>
        <taxon>Hexapoda</taxon>
        <taxon>Insecta</taxon>
        <taxon>Pterygota</taxon>
        <taxon>Neoptera</taxon>
        <taxon>Paraneoptera</taxon>
        <taxon>Hemiptera</taxon>
        <taxon>Sternorrhyncha</taxon>
        <taxon>Aphidomorpha</taxon>
        <taxon>Aphidoidea</taxon>
        <taxon>Aphididae</taxon>
        <taxon>Macrosiphini</taxon>
        <taxon>Macrosiphum</taxon>
    </lineage>
</organism>
<dbReference type="Gene3D" id="3.30.420.10">
    <property type="entry name" value="Ribonuclease H-like superfamily/Ribonuclease H"/>
    <property type="match status" value="1"/>
</dbReference>
<reference evidence="3 4" key="1">
    <citation type="submission" date="2023-01" db="EMBL/GenBank/DDBJ databases">
        <authorList>
            <person name="Whitehead M."/>
        </authorList>
    </citation>
    <scope>NUCLEOTIDE SEQUENCE [LARGE SCALE GENOMIC DNA]</scope>
</reference>
<dbReference type="Proteomes" id="UP001160148">
    <property type="component" value="Unassembled WGS sequence"/>
</dbReference>
<dbReference type="Pfam" id="PF09339">
    <property type="entry name" value="HTH_IclR"/>
    <property type="match status" value="1"/>
</dbReference>
<comment type="caution">
    <text evidence="3">The sequence shown here is derived from an EMBL/GenBank/DDBJ whole genome shotgun (WGS) entry which is preliminary data.</text>
</comment>
<dbReference type="EMBL" id="CARXXK010000001">
    <property type="protein sequence ID" value="CAI6350495.1"/>
    <property type="molecule type" value="Genomic_DNA"/>
</dbReference>
<name>A0AAV0W3S4_9HEMI</name>
<dbReference type="InterPro" id="IPR032135">
    <property type="entry name" value="DUF4817"/>
</dbReference>
<dbReference type="GO" id="GO:0006355">
    <property type="term" value="P:regulation of DNA-templated transcription"/>
    <property type="evidence" value="ECO:0007669"/>
    <property type="project" value="InterPro"/>
</dbReference>